<comment type="subcellular location">
    <subcellularLocation>
        <location evidence="1">Cell outer membrane</location>
    </subcellularLocation>
</comment>
<dbReference type="PANTHER" id="PTHR30026">
    <property type="entry name" value="OUTER MEMBRANE PROTEIN TOLC"/>
    <property type="match status" value="1"/>
</dbReference>
<reference evidence="7" key="1">
    <citation type="submission" date="2019-08" db="EMBL/GenBank/DDBJ databases">
        <authorList>
            <person name="Kucharzyk K."/>
            <person name="Murdoch R.W."/>
            <person name="Higgins S."/>
            <person name="Loffler F."/>
        </authorList>
    </citation>
    <scope>NUCLEOTIDE SEQUENCE</scope>
</reference>
<evidence type="ECO:0000256" key="2">
    <source>
        <dbReference type="ARBA" id="ARBA00022452"/>
    </source>
</evidence>
<accession>A0A644VDZ4</accession>
<keyword evidence="4" id="KW-0472">Membrane</keyword>
<evidence type="ECO:0000256" key="5">
    <source>
        <dbReference type="ARBA" id="ARBA00023237"/>
    </source>
</evidence>
<keyword evidence="2" id="KW-1134">Transmembrane beta strand</keyword>
<feature type="coiled-coil region" evidence="6">
    <location>
        <begin position="135"/>
        <end position="186"/>
    </location>
</feature>
<dbReference type="PANTHER" id="PTHR30026:SF20">
    <property type="entry name" value="OUTER MEMBRANE PROTEIN TOLC"/>
    <property type="match status" value="1"/>
</dbReference>
<evidence type="ECO:0000313" key="7">
    <source>
        <dbReference type="EMBL" id="MPL89520.1"/>
    </source>
</evidence>
<dbReference type="EMBL" id="VSSQ01000282">
    <property type="protein sequence ID" value="MPL89520.1"/>
    <property type="molecule type" value="Genomic_DNA"/>
</dbReference>
<keyword evidence="5" id="KW-0998">Cell outer membrane</keyword>
<dbReference type="GO" id="GO:0009279">
    <property type="term" value="C:cell outer membrane"/>
    <property type="evidence" value="ECO:0007669"/>
    <property type="project" value="UniProtKB-SubCell"/>
</dbReference>
<comment type="caution">
    <text evidence="7">The sequence shown here is derived from an EMBL/GenBank/DDBJ whole genome shotgun (WGS) entry which is preliminary data.</text>
</comment>
<keyword evidence="6" id="KW-0175">Coiled coil</keyword>
<keyword evidence="3" id="KW-0812">Transmembrane</keyword>
<dbReference type="SUPFAM" id="SSF56954">
    <property type="entry name" value="Outer membrane efflux proteins (OEP)"/>
    <property type="match status" value="1"/>
</dbReference>
<proteinExistence type="predicted"/>
<organism evidence="7">
    <name type="scientific">bioreactor metagenome</name>
    <dbReference type="NCBI Taxonomy" id="1076179"/>
    <lineage>
        <taxon>unclassified sequences</taxon>
        <taxon>metagenomes</taxon>
        <taxon>ecological metagenomes</taxon>
    </lineage>
</organism>
<dbReference type="AlphaFoldDB" id="A0A644VDZ4"/>
<sequence length="392" mass="43880">MKKIVISLLFVSVLFSAKAQNGYETVLQTIEANSSTLTALREQMEAQKLGNRTGIYLANPEVEFHYLWGNPNVIGNRTDFTVKQSFDFPTAYSHRGKIADLQNANAEMQYKAERINLLLAAKKVCVDLVYYNTLAKEYAARLQNAERIAATYQSRMAKGDANVLENNKAQLNLTTVQNEMARIRTEQATLLSQLKGLNGGKDIAFTDDVYPANVLPANFEDWYASAEPKSPVLQYVSGQIEISKRQIKLNQAMGLPKFSAGYMSEAVTGERFQGVMVGVSIPLWENKNRVKQARAQVTADESVLADTKVQFYNRLQSLHLKASGLQQNALKYRQSITANGNEPLLKRALDAGEISLLTYLMEVEYYYDAINKVLEAERDYNLSLAELSAVEL</sequence>
<dbReference type="GO" id="GO:1990281">
    <property type="term" value="C:efflux pump complex"/>
    <property type="evidence" value="ECO:0007669"/>
    <property type="project" value="TreeGrafter"/>
</dbReference>
<evidence type="ECO:0000256" key="3">
    <source>
        <dbReference type="ARBA" id="ARBA00022692"/>
    </source>
</evidence>
<evidence type="ECO:0000256" key="1">
    <source>
        <dbReference type="ARBA" id="ARBA00004442"/>
    </source>
</evidence>
<gene>
    <name evidence="7" type="ORF">SDC9_35556</name>
</gene>
<dbReference type="InterPro" id="IPR051906">
    <property type="entry name" value="TolC-like"/>
</dbReference>
<protein>
    <recommendedName>
        <fullName evidence="8">Cobalt-zinc-cadmium resistance protein CzcC</fullName>
    </recommendedName>
</protein>
<evidence type="ECO:0008006" key="8">
    <source>
        <dbReference type="Google" id="ProtNLM"/>
    </source>
</evidence>
<evidence type="ECO:0000256" key="4">
    <source>
        <dbReference type="ARBA" id="ARBA00023136"/>
    </source>
</evidence>
<name>A0A644VDZ4_9ZZZZ</name>
<dbReference type="GO" id="GO:0015562">
    <property type="term" value="F:efflux transmembrane transporter activity"/>
    <property type="evidence" value="ECO:0007669"/>
    <property type="project" value="InterPro"/>
</dbReference>
<evidence type="ECO:0000256" key="6">
    <source>
        <dbReference type="SAM" id="Coils"/>
    </source>
</evidence>
<dbReference type="GO" id="GO:0015288">
    <property type="term" value="F:porin activity"/>
    <property type="evidence" value="ECO:0007669"/>
    <property type="project" value="TreeGrafter"/>
</dbReference>
<dbReference type="Gene3D" id="1.20.1600.10">
    <property type="entry name" value="Outer membrane efflux proteins (OEP)"/>
    <property type="match status" value="1"/>
</dbReference>